<dbReference type="RefSeq" id="XP_013355069.1">
    <property type="nucleotide sequence ID" value="XM_013499615.1"/>
</dbReference>
<protein>
    <submittedName>
        <fullName evidence="2">M16 family peptidase, putative</fullName>
    </submittedName>
</protein>
<proteinExistence type="predicted"/>
<organism evidence="2 3">
    <name type="scientific">Eimeria mitis</name>
    <dbReference type="NCBI Taxonomy" id="44415"/>
    <lineage>
        <taxon>Eukaryota</taxon>
        <taxon>Sar</taxon>
        <taxon>Alveolata</taxon>
        <taxon>Apicomplexa</taxon>
        <taxon>Conoidasida</taxon>
        <taxon>Coccidia</taxon>
        <taxon>Eucoccidiorida</taxon>
        <taxon>Eimeriorina</taxon>
        <taxon>Eimeriidae</taxon>
        <taxon>Eimeria</taxon>
    </lineage>
</organism>
<evidence type="ECO:0000313" key="3">
    <source>
        <dbReference type="Proteomes" id="UP000030744"/>
    </source>
</evidence>
<evidence type="ECO:0000256" key="1">
    <source>
        <dbReference type="SAM" id="MobiDB-lite"/>
    </source>
</evidence>
<evidence type="ECO:0000313" key="2">
    <source>
        <dbReference type="EMBL" id="CDJ32504.1"/>
    </source>
</evidence>
<keyword evidence="3" id="KW-1185">Reference proteome</keyword>
<dbReference type="Gene3D" id="3.30.830.10">
    <property type="entry name" value="Metalloenzyme, LuxS/M16 peptidase-like"/>
    <property type="match status" value="1"/>
</dbReference>
<reference evidence="2" key="2">
    <citation type="submission" date="2013-10" db="EMBL/GenBank/DDBJ databases">
        <authorList>
            <person name="Aslett M."/>
        </authorList>
    </citation>
    <scope>NUCLEOTIDE SEQUENCE [LARGE SCALE GENOMIC DNA]</scope>
    <source>
        <strain evidence="2">Houghton</strain>
    </source>
</reference>
<dbReference type="VEuPathDB" id="ToxoDB:EMH_0075590"/>
<sequence>MCGVTPSTETFFDTHVWGDALYRDLLRWGHRLWEEVHIEGLIQGDISAAAAASLFSSIVRELPIHRVVDAETAEAAVQVSPLGSIKKIETGGPSPVSLRSYSAPIRRIQIKQKKEKGETETEEKETEKETETETEETEIDAEIKGDISAAAAASLFSSIVRELRIHRVVDAETAEAAVQVSPLGSIKKIETGGPSPVSLRWGLG</sequence>
<accession>U6K499</accession>
<dbReference type="GeneID" id="25382030"/>
<dbReference type="AlphaFoldDB" id="U6K499"/>
<feature type="region of interest" description="Disordered" evidence="1">
    <location>
        <begin position="109"/>
        <end position="139"/>
    </location>
</feature>
<name>U6K499_9EIME</name>
<feature type="compositionally biased region" description="Basic and acidic residues" evidence="1">
    <location>
        <begin position="115"/>
        <end position="131"/>
    </location>
</feature>
<dbReference type="Proteomes" id="UP000030744">
    <property type="component" value="Unassembled WGS sequence"/>
</dbReference>
<gene>
    <name evidence="2" type="ORF">EMH_0075590</name>
</gene>
<reference evidence="2" key="1">
    <citation type="submission" date="2013-10" db="EMBL/GenBank/DDBJ databases">
        <title>Genomic analysis of the causative agents of coccidiosis in chickens.</title>
        <authorList>
            <person name="Reid A.J."/>
            <person name="Blake D."/>
            <person name="Billington K."/>
            <person name="Browne H."/>
            <person name="Dunn M."/>
            <person name="Hung S."/>
            <person name="Kawahara F."/>
            <person name="Miranda-Saavedra D."/>
            <person name="Mourier T."/>
            <person name="Nagra H."/>
            <person name="Otto T.D."/>
            <person name="Rawlings N."/>
            <person name="Sanchez A."/>
            <person name="Sanders M."/>
            <person name="Subramaniam C."/>
            <person name="Tay Y."/>
            <person name="Dear P."/>
            <person name="Doerig C."/>
            <person name="Gruber A."/>
            <person name="Parkinson J."/>
            <person name="Shirley M."/>
            <person name="Wan K.L."/>
            <person name="Berriman M."/>
            <person name="Tomley F."/>
            <person name="Pain A."/>
        </authorList>
    </citation>
    <scope>NUCLEOTIDE SEQUENCE [LARGE SCALE GENOMIC DNA]</scope>
    <source>
        <strain evidence="2">Houghton</strain>
    </source>
</reference>
<dbReference type="EMBL" id="HG684236">
    <property type="protein sequence ID" value="CDJ32504.1"/>
    <property type="molecule type" value="Genomic_DNA"/>
</dbReference>